<protein>
    <submittedName>
        <fullName evidence="2">Uncharacterized protein</fullName>
    </submittedName>
</protein>
<dbReference type="EMBL" id="LUCH01004508">
    <property type="protein sequence ID" value="KAF5398937.1"/>
    <property type="molecule type" value="Genomic_DNA"/>
</dbReference>
<keyword evidence="1" id="KW-0472">Membrane</keyword>
<feature type="transmembrane region" description="Helical" evidence="1">
    <location>
        <begin position="35"/>
        <end position="54"/>
    </location>
</feature>
<dbReference type="Proteomes" id="UP000748531">
    <property type="component" value="Unassembled WGS sequence"/>
</dbReference>
<keyword evidence="3" id="KW-1185">Reference proteome</keyword>
<organism evidence="2 3">
    <name type="scientific">Paragonimus heterotremus</name>
    <dbReference type="NCBI Taxonomy" id="100268"/>
    <lineage>
        <taxon>Eukaryota</taxon>
        <taxon>Metazoa</taxon>
        <taxon>Spiralia</taxon>
        <taxon>Lophotrochozoa</taxon>
        <taxon>Platyhelminthes</taxon>
        <taxon>Trematoda</taxon>
        <taxon>Digenea</taxon>
        <taxon>Plagiorchiida</taxon>
        <taxon>Troglotremata</taxon>
        <taxon>Troglotrematidae</taxon>
        <taxon>Paragonimus</taxon>
    </lineage>
</organism>
<evidence type="ECO:0000256" key="1">
    <source>
        <dbReference type="SAM" id="Phobius"/>
    </source>
</evidence>
<feature type="transmembrane region" description="Helical" evidence="1">
    <location>
        <begin position="75"/>
        <end position="97"/>
    </location>
</feature>
<keyword evidence="1" id="KW-1133">Transmembrane helix</keyword>
<gene>
    <name evidence="2" type="ORF">PHET_07945</name>
</gene>
<dbReference type="AlphaFoldDB" id="A0A8J4TCZ4"/>
<evidence type="ECO:0000313" key="3">
    <source>
        <dbReference type="Proteomes" id="UP000748531"/>
    </source>
</evidence>
<feature type="transmembrane region" description="Helical" evidence="1">
    <location>
        <begin position="135"/>
        <end position="154"/>
    </location>
</feature>
<evidence type="ECO:0000313" key="2">
    <source>
        <dbReference type="EMBL" id="KAF5398937.1"/>
    </source>
</evidence>
<proteinExistence type="predicted"/>
<comment type="caution">
    <text evidence="2">The sequence shown here is derived from an EMBL/GenBank/DDBJ whole genome shotgun (WGS) entry which is preliminary data.</text>
</comment>
<dbReference type="OrthoDB" id="10446310at2759"/>
<keyword evidence="1" id="KW-0812">Transmembrane</keyword>
<reference evidence="2" key="1">
    <citation type="submission" date="2019-05" db="EMBL/GenBank/DDBJ databases">
        <title>Annotation for the trematode Paragonimus heterotremus.</title>
        <authorList>
            <person name="Choi Y.-J."/>
        </authorList>
    </citation>
    <scope>NUCLEOTIDE SEQUENCE</scope>
    <source>
        <strain evidence="2">LC</strain>
    </source>
</reference>
<sequence length="297" mass="33455">MMDPLRKTICGNLSGDWSGSWNYDIPLIPVCETAVTLPVLLLVYGVLICIPYTVRLGFRKNTHKRPLSGLLISETIVLVIIISNGIGRTCIQLFHYVDDDWRFFVLPLSIIFISLVQSVIWHFERMRNAANSSVCFFLNLFSIIVIFARCWNHLTDFWIQQSQTTTFNATSSDSALSSIPPGSTTVTRAPATIQIIDLVILGMCLLLFVLGCFSERMLIYQASIKKKGSSDKSTPDCFPKKFPKIGDALPSELEAALQEKSGQNKFFPRDEQKLFQNPSPEDHVSFPSRAVYAWFAE</sequence>
<name>A0A8J4TCZ4_9TREM</name>
<feature type="transmembrane region" description="Helical" evidence="1">
    <location>
        <begin position="191"/>
        <end position="213"/>
    </location>
</feature>
<feature type="transmembrane region" description="Helical" evidence="1">
    <location>
        <begin position="103"/>
        <end position="123"/>
    </location>
</feature>
<accession>A0A8J4TCZ4</accession>